<gene>
    <name evidence="1" type="ORF">CFP56_017069</name>
</gene>
<evidence type="ECO:0000313" key="1">
    <source>
        <dbReference type="EMBL" id="KAK7857525.1"/>
    </source>
</evidence>
<reference evidence="1" key="3">
    <citation type="submission" date="2023-07" db="EMBL/GenBank/DDBJ databases">
        <title>An improved reference 1 genome and first organelle genomes of Quercus suber.</title>
        <authorList>
            <consortium name="Genosuber Consortium"/>
            <person name="Usie A."/>
            <person name="Serra O."/>
            <person name="Barros P."/>
        </authorList>
    </citation>
    <scope>NUCLEOTIDE SEQUENCE</scope>
    <source>
        <strain evidence="1">HL8</strain>
        <tissue evidence="1">Leaves</tissue>
    </source>
</reference>
<reference evidence="1" key="1">
    <citation type="submission" date="2017-12" db="EMBL/GenBank/DDBJ databases">
        <authorList>
            <person name="Barbosa P."/>
            <person name="Usie A."/>
            <person name="Ramos A.M."/>
        </authorList>
    </citation>
    <scope>NUCLEOTIDE SEQUENCE</scope>
    <source>
        <strain evidence="1">HL8</strain>
        <tissue evidence="1">Leaves</tissue>
    </source>
</reference>
<accession>A0AAW0M1W0</accession>
<sequence>MKYQKAQEILSKRIQHRTTEQRFGKRLISCQKCHRPDPVLSAPAPALRPGGTYVPLLAPVAVVAASDEAGLSMNPSGGAARSLSPRALEEDFLGGDHGEPSSDVLVNCVAELRPRSALDGALAKPRISELTSASGGCDLNLIAIVVELVLNHLLDPVLVGTDHLPWRQQKVQVLSVVLIQLSPS</sequence>
<dbReference type="AlphaFoldDB" id="A0AAW0M1W0"/>
<organism evidence="1">
    <name type="scientific">Quercus suber</name>
    <name type="common">Cork oak</name>
    <dbReference type="NCBI Taxonomy" id="58331"/>
    <lineage>
        <taxon>Eukaryota</taxon>
        <taxon>Viridiplantae</taxon>
        <taxon>Streptophyta</taxon>
        <taxon>Embryophyta</taxon>
        <taxon>Tracheophyta</taxon>
        <taxon>Spermatophyta</taxon>
        <taxon>Magnoliopsida</taxon>
        <taxon>eudicotyledons</taxon>
        <taxon>Gunneridae</taxon>
        <taxon>Pentapetalae</taxon>
        <taxon>rosids</taxon>
        <taxon>fabids</taxon>
        <taxon>Fagales</taxon>
        <taxon>Fagaceae</taxon>
        <taxon>Quercus</taxon>
    </lineage>
</organism>
<dbReference type="EMBL" id="PKMF04000026">
    <property type="protein sequence ID" value="KAK7857525.1"/>
    <property type="molecule type" value="Genomic_DNA"/>
</dbReference>
<reference evidence="1" key="2">
    <citation type="journal article" date="2018" name="Sci. Data">
        <title>The draft genome sequence of cork oak.</title>
        <authorList>
            <person name="Ramos A.M."/>
            <person name="Usie A."/>
            <person name="Barbosa P."/>
            <person name="Barros P.M."/>
            <person name="Capote T."/>
            <person name="Chaves I."/>
            <person name="Simoes F."/>
            <person name="Abreu I."/>
            <person name="Carrasquinho I."/>
            <person name="Faro C."/>
            <person name="Guimaraes J.B."/>
            <person name="Mendonca D."/>
            <person name="Nobrega F."/>
            <person name="Rodrigues L."/>
            <person name="Saibo N.J.M."/>
            <person name="Varela M.C."/>
            <person name="Egas C."/>
            <person name="Matos J."/>
            <person name="Miguel C.M."/>
            <person name="Oliveira M.M."/>
            <person name="Ricardo C.P."/>
            <person name="Goncalves S."/>
        </authorList>
    </citation>
    <scope>NUCLEOTIDE SEQUENCE [LARGE SCALE GENOMIC DNA]</scope>
    <source>
        <strain evidence="1">HL8</strain>
    </source>
</reference>
<protein>
    <submittedName>
        <fullName evidence="1">Uncharacterized protein</fullName>
    </submittedName>
</protein>
<proteinExistence type="predicted"/>
<name>A0AAW0M1W0_QUESU</name>
<comment type="caution">
    <text evidence="1">The sequence shown here is derived from an EMBL/GenBank/DDBJ whole genome shotgun (WGS) entry which is preliminary data.</text>
</comment>